<accession>A0A6S5C9L3</accession>
<dbReference type="PANTHER" id="PTHR44591">
    <property type="entry name" value="STRESS RESPONSE REGULATOR PROTEIN 1"/>
    <property type="match status" value="1"/>
</dbReference>
<evidence type="ECO:0000313" key="4">
    <source>
        <dbReference type="EMBL" id="BBR40812.1"/>
    </source>
</evidence>
<dbReference type="EMBL" id="AP022038">
    <property type="protein sequence ID" value="BBR40812.1"/>
    <property type="molecule type" value="Genomic_DNA"/>
</dbReference>
<name>A0A6S5C9L3_AERVE</name>
<evidence type="ECO:0000313" key="5">
    <source>
        <dbReference type="Proteomes" id="UP000515442"/>
    </source>
</evidence>
<dbReference type="InterPro" id="IPR050595">
    <property type="entry name" value="Bact_response_regulator"/>
</dbReference>
<keyword evidence="1 2" id="KW-0597">Phosphoprotein</keyword>
<dbReference type="PANTHER" id="PTHR44591:SF19">
    <property type="entry name" value="TWO-COMPONENT RESPONSE REGULATOR-RELATED"/>
    <property type="match status" value="1"/>
</dbReference>
<dbReference type="PROSITE" id="PS50110">
    <property type="entry name" value="RESPONSE_REGULATORY"/>
    <property type="match status" value="1"/>
</dbReference>
<evidence type="ECO:0000259" key="3">
    <source>
        <dbReference type="PROSITE" id="PS50110"/>
    </source>
</evidence>
<gene>
    <name evidence="4" type="ORF">WP3W19E03_33370</name>
</gene>
<dbReference type="InterPro" id="IPR001789">
    <property type="entry name" value="Sig_transdc_resp-reg_receiver"/>
</dbReference>
<dbReference type="GO" id="GO:0000160">
    <property type="term" value="P:phosphorelay signal transduction system"/>
    <property type="evidence" value="ECO:0007669"/>
    <property type="project" value="InterPro"/>
</dbReference>
<organism evidence="4 5">
    <name type="scientific">Aeromonas veronii</name>
    <dbReference type="NCBI Taxonomy" id="654"/>
    <lineage>
        <taxon>Bacteria</taxon>
        <taxon>Pseudomonadati</taxon>
        <taxon>Pseudomonadota</taxon>
        <taxon>Gammaproteobacteria</taxon>
        <taxon>Aeromonadales</taxon>
        <taxon>Aeromonadaceae</taxon>
        <taxon>Aeromonas</taxon>
    </lineage>
</organism>
<dbReference type="CDD" id="cd17569">
    <property type="entry name" value="REC_HupR-like"/>
    <property type="match status" value="1"/>
</dbReference>
<dbReference type="Gene3D" id="3.40.50.2300">
    <property type="match status" value="1"/>
</dbReference>
<dbReference type="Pfam" id="PF00072">
    <property type="entry name" value="Response_reg"/>
    <property type="match status" value="1"/>
</dbReference>
<dbReference type="RefSeq" id="WP_182938056.1">
    <property type="nucleotide sequence ID" value="NZ_AP022038.1"/>
</dbReference>
<dbReference type="AlphaFoldDB" id="A0A6S5C9L3"/>
<evidence type="ECO:0000256" key="1">
    <source>
        <dbReference type="ARBA" id="ARBA00022553"/>
    </source>
</evidence>
<dbReference type="InterPro" id="IPR011006">
    <property type="entry name" value="CheY-like_superfamily"/>
</dbReference>
<protein>
    <recommendedName>
        <fullName evidence="3">Response regulatory domain-containing protein</fullName>
    </recommendedName>
</protein>
<evidence type="ECO:0000256" key="2">
    <source>
        <dbReference type="PROSITE-ProRule" id="PRU00169"/>
    </source>
</evidence>
<feature type="modified residue" description="4-aspartylphosphate" evidence="2">
    <location>
        <position position="65"/>
    </location>
</feature>
<reference evidence="4 5" key="1">
    <citation type="submission" date="2019-12" db="EMBL/GenBank/DDBJ databases">
        <title>complete genome sequences of Aeromonas veronii str. WP3-W19-ESBL-03 isolated from wastewater treatment plant effluent.</title>
        <authorList>
            <person name="Sekizuka T."/>
            <person name="Itokawa K."/>
            <person name="Yatsu K."/>
            <person name="Inamine Y."/>
            <person name="Kuroda M."/>
        </authorList>
    </citation>
    <scope>NUCLEOTIDE SEQUENCE [LARGE SCALE GENOMIC DNA]</scope>
    <source>
        <strain evidence="4 5">WP3-W19-ESBL-03</strain>
    </source>
</reference>
<dbReference type="SMART" id="SM00448">
    <property type="entry name" value="REC"/>
    <property type="match status" value="1"/>
</dbReference>
<proteinExistence type="predicted"/>
<dbReference type="Proteomes" id="UP000515442">
    <property type="component" value="Chromosome"/>
</dbReference>
<feature type="domain" description="Response regulatory" evidence="3">
    <location>
        <begin position="16"/>
        <end position="131"/>
    </location>
</feature>
<dbReference type="SUPFAM" id="SSF52172">
    <property type="entry name" value="CheY-like"/>
    <property type="match status" value="1"/>
</dbReference>
<sequence>MDSSSCREPDSQNRWTLLCVDDEPGVLSALRRVFRRDGYNVLLASSGAEGLQILQRESVDLVISDMRMPVMDGAEFLKQVRVGHPETARILLTGYASRQATESAIHEGEIYRCLDKPWNDDDLLSVVRQALESRSGEQMRKLRQTPQKRDAL</sequence>